<sequence length="129" mass="14301">MIAIDTNLIVRYITGDHPEQSLRAREIIDTESVFVAATVVMEVAWVLKTTFGFSRADIVNSLRIFAGMPSVTIEDADLVAAAFDLVEKGMDFADALHLLRVQHCDTLLTFDRKFVKAAHAAGHPFVREP</sequence>
<dbReference type="PANTHER" id="PTHR39664:SF2">
    <property type="entry name" value="NUCLEIC ACID-BINDING PROTEIN, CONTAINING PIN DOMAIN-RELATED"/>
    <property type="match status" value="1"/>
</dbReference>
<dbReference type="Proteomes" id="UP000326881">
    <property type="component" value="Chromosome"/>
</dbReference>
<dbReference type="RefSeq" id="WP_153272155.1">
    <property type="nucleotide sequence ID" value="NZ_CP043498.1"/>
</dbReference>
<name>A0A5Q0CDU1_9HYPH</name>
<gene>
    <name evidence="2" type="ORF">FZ934_17930</name>
</gene>
<dbReference type="OrthoDB" id="3175275at2"/>
<keyword evidence="3" id="KW-1185">Reference proteome</keyword>
<evidence type="ECO:0000259" key="1">
    <source>
        <dbReference type="Pfam" id="PF01850"/>
    </source>
</evidence>
<accession>A0A5Q0CDU1</accession>
<protein>
    <submittedName>
        <fullName evidence="2">Type II toxin-antitoxin system VapC family toxin</fullName>
    </submittedName>
</protein>
<dbReference type="CDD" id="cd18683">
    <property type="entry name" value="PIN_VapC-like"/>
    <property type="match status" value="1"/>
</dbReference>
<dbReference type="EMBL" id="CP043498">
    <property type="protein sequence ID" value="QFY62107.1"/>
    <property type="molecule type" value="Genomic_DNA"/>
</dbReference>
<evidence type="ECO:0000313" key="3">
    <source>
        <dbReference type="Proteomes" id="UP000326881"/>
    </source>
</evidence>
<organism evidence="2 3">
    <name type="scientific">Rhizobium grahamii</name>
    <dbReference type="NCBI Taxonomy" id="1120045"/>
    <lineage>
        <taxon>Bacteria</taxon>
        <taxon>Pseudomonadati</taxon>
        <taxon>Pseudomonadota</taxon>
        <taxon>Alphaproteobacteria</taxon>
        <taxon>Hyphomicrobiales</taxon>
        <taxon>Rhizobiaceae</taxon>
        <taxon>Rhizobium/Agrobacterium group</taxon>
        <taxon>Rhizobium</taxon>
    </lineage>
</organism>
<dbReference type="InterPro" id="IPR029060">
    <property type="entry name" value="PIN-like_dom_sf"/>
</dbReference>
<dbReference type="InterPro" id="IPR002716">
    <property type="entry name" value="PIN_dom"/>
</dbReference>
<proteinExistence type="predicted"/>
<dbReference type="KEGG" id="rgr:FZ934_17930"/>
<dbReference type="PANTHER" id="PTHR39664">
    <property type="match status" value="1"/>
</dbReference>
<dbReference type="AlphaFoldDB" id="A0A5Q0CDU1"/>
<dbReference type="SUPFAM" id="SSF88723">
    <property type="entry name" value="PIN domain-like"/>
    <property type="match status" value="1"/>
</dbReference>
<dbReference type="Gene3D" id="3.40.50.1010">
    <property type="entry name" value="5'-nuclease"/>
    <property type="match status" value="1"/>
</dbReference>
<reference evidence="2 3" key="1">
    <citation type="submission" date="2019-08" db="EMBL/GenBank/DDBJ databases">
        <title>Prosopis cineraria nodule microbiome.</title>
        <authorList>
            <person name="Ali R."/>
            <person name="Chaluvadi S.R."/>
            <person name="Wang X."/>
        </authorList>
    </citation>
    <scope>NUCLEOTIDE SEQUENCE [LARGE SCALE GENOMIC DNA]</scope>
    <source>
        <strain evidence="2 3">BG7</strain>
    </source>
</reference>
<dbReference type="Pfam" id="PF01850">
    <property type="entry name" value="PIN"/>
    <property type="match status" value="1"/>
</dbReference>
<feature type="domain" description="PIN" evidence="1">
    <location>
        <begin position="3"/>
        <end position="118"/>
    </location>
</feature>
<evidence type="ECO:0000313" key="2">
    <source>
        <dbReference type="EMBL" id="QFY62107.1"/>
    </source>
</evidence>